<accession>A0A1Y2EZB5</accession>
<name>A0A1Y2EZB5_PROLT</name>
<keyword evidence="2" id="KW-1185">Reference proteome</keyword>
<dbReference type="GeneID" id="63784662"/>
<dbReference type="PANTHER" id="PTHR14269">
    <property type="entry name" value="CDP-DIACYLGLYCEROL--GLYCEROL-3-PHOSPHATE 3-PHOSPHATIDYLTRANSFERASE-RELATED"/>
    <property type="match status" value="1"/>
</dbReference>
<dbReference type="STRING" id="56484.A0A1Y2EZB5"/>
<dbReference type="PANTHER" id="PTHR14269:SF57">
    <property type="entry name" value="SUPERFAMILY HYDROLASE, PUTATIVE (AFU_ORTHOLOGUE AFUA_2G02580)-RELATED"/>
    <property type="match status" value="1"/>
</dbReference>
<comment type="caution">
    <text evidence="1">The sequence shown here is derived from an EMBL/GenBank/DDBJ whole genome shotgun (WGS) entry which is preliminary data.</text>
</comment>
<gene>
    <name evidence="1" type="ORF">BCR37DRAFT_351334</name>
</gene>
<dbReference type="EMBL" id="MCFI01000022">
    <property type="protein sequence ID" value="ORY76604.1"/>
    <property type="molecule type" value="Genomic_DNA"/>
</dbReference>
<dbReference type="Pfam" id="PF13344">
    <property type="entry name" value="Hydrolase_6"/>
    <property type="match status" value="1"/>
</dbReference>
<dbReference type="AlphaFoldDB" id="A0A1Y2EZB5"/>
<reference evidence="1 2" key="1">
    <citation type="submission" date="2016-07" db="EMBL/GenBank/DDBJ databases">
        <title>Pervasive Adenine N6-methylation of Active Genes in Fungi.</title>
        <authorList>
            <consortium name="DOE Joint Genome Institute"/>
            <person name="Mondo S.J."/>
            <person name="Dannebaum R.O."/>
            <person name="Kuo R.C."/>
            <person name="Labutti K."/>
            <person name="Haridas S."/>
            <person name="Kuo A."/>
            <person name="Salamov A."/>
            <person name="Ahrendt S.R."/>
            <person name="Lipzen A."/>
            <person name="Sullivan W."/>
            <person name="Andreopoulos W.B."/>
            <person name="Clum A."/>
            <person name="Lindquist E."/>
            <person name="Daum C."/>
            <person name="Ramamoorthy G.K."/>
            <person name="Gryganskyi A."/>
            <person name="Culley D."/>
            <person name="Magnuson J.K."/>
            <person name="James T.Y."/>
            <person name="O'Malley M.A."/>
            <person name="Stajich J.E."/>
            <person name="Spatafora J.W."/>
            <person name="Visel A."/>
            <person name="Grigoriev I.V."/>
        </authorList>
    </citation>
    <scope>NUCLEOTIDE SEQUENCE [LARGE SCALE GENOMIC DNA]</scope>
    <source>
        <strain evidence="1 2">12-1054</strain>
    </source>
</reference>
<dbReference type="InterPro" id="IPR023214">
    <property type="entry name" value="HAD_sf"/>
</dbReference>
<dbReference type="SUPFAM" id="SSF56784">
    <property type="entry name" value="HAD-like"/>
    <property type="match status" value="1"/>
</dbReference>
<dbReference type="GO" id="GO:0005739">
    <property type="term" value="C:mitochondrion"/>
    <property type="evidence" value="ECO:0007669"/>
    <property type="project" value="TreeGrafter"/>
</dbReference>
<sequence length="365" mass="40306">MLLPRLQTRITSCSCRLLTTRFKSTSSKKPFAFAFDIDGVLLKSSQPIPGAIEALALLKKHAIPFILLTNGGGSTEAERVARLSEYLKTEIHPSNFVQSHTPFQLHAAQRRFKNVLVCGGKGDVCRQVALGYDFPHVTIPFDILAQDESVWPYHQLSQDDRSITRPLSDAPIDAIYVYHDPRDWGLDSQIVLDLLLSKGGRIGTRADHPTPEKPNESFEQAVPLFYSNPDLVWSNLNPHPRFGQGAFQILIQGLYKAITGTTLHSTTIGKPSKLMYDYAAQVLAKHQKRLNPHLAADQTRVYMVGDNKLSDIAGANAYQWTSILVQSGVFRGTIEEGKSGSIPADHVVKDVGEAVKLVLAEEGIL</sequence>
<dbReference type="InterPro" id="IPR006353">
    <property type="entry name" value="HAD-SF_hydro_IIA_CECR5"/>
</dbReference>
<protein>
    <submittedName>
        <fullName evidence="1">HAD-like domain-containing protein</fullName>
    </submittedName>
</protein>
<dbReference type="NCBIfam" id="TIGR01456">
    <property type="entry name" value="CECR5"/>
    <property type="match status" value="1"/>
</dbReference>
<dbReference type="InterPro" id="IPR036412">
    <property type="entry name" value="HAD-like_sf"/>
</dbReference>
<evidence type="ECO:0000313" key="2">
    <source>
        <dbReference type="Proteomes" id="UP000193685"/>
    </source>
</evidence>
<proteinExistence type="predicted"/>
<dbReference type="OMA" id="HDKRMLV"/>
<evidence type="ECO:0000313" key="1">
    <source>
        <dbReference type="EMBL" id="ORY76604.1"/>
    </source>
</evidence>
<dbReference type="GO" id="GO:0046474">
    <property type="term" value="P:glycerophospholipid biosynthetic process"/>
    <property type="evidence" value="ECO:0007669"/>
    <property type="project" value="TreeGrafter"/>
</dbReference>
<dbReference type="Gene3D" id="3.40.50.1000">
    <property type="entry name" value="HAD superfamily/HAD-like"/>
    <property type="match status" value="2"/>
</dbReference>
<dbReference type="InterPro" id="IPR050324">
    <property type="entry name" value="CDP-alcohol_PTase-I"/>
</dbReference>
<organism evidence="1 2">
    <name type="scientific">Protomyces lactucae-debilis</name>
    <dbReference type="NCBI Taxonomy" id="2754530"/>
    <lineage>
        <taxon>Eukaryota</taxon>
        <taxon>Fungi</taxon>
        <taxon>Dikarya</taxon>
        <taxon>Ascomycota</taxon>
        <taxon>Taphrinomycotina</taxon>
        <taxon>Taphrinomycetes</taxon>
        <taxon>Taphrinales</taxon>
        <taxon>Protomycetaceae</taxon>
        <taxon>Protomyces</taxon>
    </lineage>
</organism>
<dbReference type="OrthoDB" id="10251048at2759"/>
<dbReference type="Proteomes" id="UP000193685">
    <property type="component" value="Unassembled WGS sequence"/>
</dbReference>
<dbReference type="InterPro" id="IPR006357">
    <property type="entry name" value="HAD-SF_hydro_IIA"/>
</dbReference>
<dbReference type="RefSeq" id="XP_040722684.1">
    <property type="nucleotide sequence ID" value="XM_040868063.1"/>
</dbReference>
<dbReference type="Pfam" id="PF13242">
    <property type="entry name" value="Hydrolase_like"/>
    <property type="match status" value="1"/>
</dbReference>
<dbReference type="NCBIfam" id="TIGR01460">
    <property type="entry name" value="HAD-SF-IIA"/>
    <property type="match status" value="1"/>
</dbReference>